<name>A0A9D1WW23_9FIRM</name>
<dbReference type="InterPro" id="IPR037171">
    <property type="entry name" value="NagB/RpiA_transferase-like"/>
</dbReference>
<dbReference type="SMART" id="SM00420">
    <property type="entry name" value="HTH_DEOR"/>
    <property type="match status" value="1"/>
</dbReference>
<organism evidence="4 5">
    <name type="scientific">Candidatus Anaerostipes excrementavium</name>
    <dbReference type="NCBI Taxonomy" id="2838463"/>
    <lineage>
        <taxon>Bacteria</taxon>
        <taxon>Bacillati</taxon>
        <taxon>Bacillota</taxon>
        <taxon>Clostridia</taxon>
        <taxon>Lachnospirales</taxon>
        <taxon>Lachnospiraceae</taxon>
        <taxon>Anaerostipes</taxon>
    </lineage>
</organism>
<dbReference type="Proteomes" id="UP000886721">
    <property type="component" value="Unassembled WGS sequence"/>
</dbReference>
<reference evidence="4" key="1">
    <citation type="journal article" date="2021" name="PeerJ">
        <title>Extensive microbial diversity within the chicken gut microbiome revealed by metagenomics and culture.</title>
        <authorList>
            <person name="Gilroy R."/>
            <person name="Ravi A."/>
            <person name="Getino M."/>
            <person name="Pursley I."/>
            <person name="Horton D.L."/>
            <person name="Alikhan N.F."/>
            <person name="Baker D."/>
            <person name="Gharbi K."/>
            <person name="Hall N."/>
            <person name="Watson M."/>
            <person name="Adriaenssens E.M."/>
            <person name="Foster-Nyarko E."/>
            <person name="Jarju S."/>
            <person name="Secka A."/>
            <person name="Antonio M."/>
            <person name="Oren A."/>
            <person name="Chaudhuri R.R."/>
            <person name="La Ragione R."/>
            <person name="Hildebrand F."/>
            <person name="Pallen M.J."/>
        </authorList>
    </citation>
    <scope>NUCLEOTIDE SEQUENCE</scope>
    <source>
        <strain evidence="4">CHK191-13928</strain>
    </source>
</reference>
<evidence type="ECO:0000259" key="3">
    <source>
        <dbReference type="PROSITE" id="PS51000"/>
    </source>
</evidence>
<dbReference type="Gene3D" id="1.10.10.10">
    <property type="entry name" value="Winged helix-like DNA-binding domain superfamily/Winged helix DNA-binding domain"/>
    <property type="match status" value="1"/>
</dbReference>
<dbReference type="InterPro" id="IPR050313">
    <property type="entry name" value="Carb_Metab_HTH_regulators"/>
</dbReference>
<keyword evidence="2" id="KW-0804">Transcription</keyword>
<dbReference type="InterPro" id="IPR036388">
    <property type="entry name" value="WH-like_DNA-bd_sf"/>
</dbReference>
<gene>
    <name evidence="4" type="ORF">H9735_07580</name>
</gene>
<reference evidence="4" key="2">
    <citation type="submission" date="2021-04" db="EMBL/GenBank/DDBJ databases">
        <authorList>
            <person name="Gilroy R."/>
        </authorList>
    </citation>
    <scope>NUCLEOTIDE SEQUENCE</scope>
    <source>
        <strain evidence="4">CHK191-13928</strain>
    </source>
</reference>
<accession>A0A9D1WW23</accession>
<evidence type="ECO:0000256" key="1">
    <source>
        <dbReference type="ARBA" id="ARBA00023015"/>
    </source>
</evidence>
<evidence type="ECO:0000313" key="5">
    <source>
        <dbReference type="Proteomes" id="UP000886721"/>
    </source>
</evidence>
<dbReference type="PANTHER" id="PTHR30363:SF46">
    <property type="entry name" value="LYSR FAMILY TRANSCRIPTIONAL REGULATOR"/>
    <property type="match status" value="1"/>
</dbReference>
<protein>
    <submittedName>
        <fullName evidence="4">DeoR/GlpR family DNA-binding transcription regulator</fullName>
    </submittedName>
</protein>
<dbReference type="InterPro" id="IPR014036">
    <property type="entry name" value="DeoR-like_C"/>
</dbReference>
<dbReference type="Pfam" id="PF00455">
    <property type="entry name" value="DeoRC"/>
    <property type="match status" value="1"/>
</dbReference>
<dbReference type="SUPFAM" id="SSF100950">
    <property type="entry name" value="NagB/RpiA/CoA transferase-like"/>
    <property type="match status" value="1"/>
</dbReference>
<keyword evidence="4" id="KW-0238">DNA-binding</keyword>
<feature type="domain" description="HTH deoR-type" evidence="3">
    <location>
        <begin position="3"/>
        <end position="58"/>
    </location>
</feature>
<dbReference type="PRINTS" id="PR00037">
    <property type="entry name" value="HTHLACR"/>
</dbReference>
<comment type="caution">
    <text evidence="4">The sequence shown here is derived from an EMBL/GenBank/DDBJ whole genome shotgun (WGS) entry which is preliminary data.</text>
</comment>
<dbReference type="SMART" id="SM01134">
    <property type="entry name" value="DeoRC"/>
    <property type="match status" value="1"/>
</dbReference>
<dbReference type="AlphaFoldDB" id="A0A9D1WW23"/>
<dbReference type="GO" id="GO:0003700">
    <property type="term" value="F:DNA-binding transcription factor activity"/>
    <property type="evidence" value="ECO:0007669"/>
    <property type="project" value="InterPro"/>
</dbReference>
<dbReference type="Pfam" id="PF08220">
    <property type="entry name" value="HTH_DeoR"/>
    <property type="match status" value="1"/>
</dbReference>
<dbReference type="GO" id="GO:0003677">
    <property type="term" value="F:DNA binding"/>
    <property type="evidence" value="ECO:0007669"/>
    <property type="project" value="UniProtKB-KW"/>
</dbReference>
<dbReference type="PANTHER" id="PTHR30363">
    <property type="entry name" value="HTH-TYPE TRANSCRIPTIONAL REGULATOR SRLR-RELATED"/>
    <property type="match status" value="1"/>
</dbReference>
<proteinExistence type="predicted"/>
<dbReference type="InterPro" id="IPR001034">
    <property type="entry name" value="DeoR_HTH"/>
</dbReference>
<dbReference type="EMBL" id="DXEM01000026">
    <property type="protein sequence ID" value="HIX67957.1"/>
    <property type="molecule type" value="Genomic_DNA"/>
</dbReference>
<sequence length="264" mass="29668">MFARERKEALLIYMRQHKKASIRELSEEFHVTGATIRTDLKEMEQQELLIRTHGGAILNQQSVEKESQLKLRRGIFYDEKRRIGKLARQFVNEGDIILIDSGTTMVEFASGLINFESLKVVTNDLTIALELQKSSAIEIVLIGGDVRNHFECTIGAFGTEFLKQISVDKIFLSPNALSIGQGLTTPNEETAAMKKAMIRTASEGYILCDSSKIGKKTFCKFADLNEFSYLITDDGIREEDQKALEDMGLHVLVCGPEESLLKRS</sequence>
<dbReference type="PROSITE" id="PS51000">
    <property type="entry name" value="HTH_DEOR_2"/>
    <property type="match status" value="1"/>
</dbReference>
<dbReference type="InterPro" id="IPR036390">
    <property type="entry name" value="WH_DNA-bd_sf"/>
</dbReference>
<evidence type="ECO:0000256" key="2">
    <source>
        <dbReference type="ARBA" id="ARBA00023163"/>
    </source>
</evidence>
<evidence type="ECO:0000313" key="4">
    <source>
        <dbReference type="EMBL" id="HIX67957.1"/>
    </source>
</evidence>
<keyword evidence="1" id="KW-0805">Transcription regulation</keyword>
<dbReference type="SUPFAM" id="SSF46785">
    <property type="entry name" value="Winged helix' DNA-binding domain"/>
    <property type="match status" value="1"/>
</dbReference>